<name>A0A9D0ZZB1_9ACTN</name>
<protein>
    <submittedName>
        <fullName evidence="3">P1 family peptidase</fullName>
    </submittedName>
</protein>
<dbReference type="EMBL" id="DVGB01000012">
    <property type="protein sequence ID" value="HIR00899.1"/>
    <property type="molecule type" value="Genomic_DNA"/>
</dbReference>
<evidence type="ECO:0000256" key="1">
    <source>
        <dbReference type="ARBA" id="ARBA00007068"/>
    </source>
</evidence>
<dbReference type="Pfam" id="PF03576">
    <property type="entry name" value="Peptidase_S58"/>
    <property type="match status" value="1"/>
</dbReference>
<dbReference type="Proteomes" id="UP000824261">
    <property type="component" value="Unassembled WGS sequence"/>
</dbReference>
<sequence length="258" mass="26503">MRRAKTQPAWTNVRWPKATWGAGTGATVGKLLGPQFSMKAGLGYAPVERGELYVGALVAVNAAGHVVDEAGATLAGTRDPEDVAREYPPVSSVQKDSGSRGLSVPVDVNAAENSSQGAASGMHASARPARVLSPEEAFERMLDAADAAKEAGKAVSPFSGNTTIGCVITNATLTKTQATKVSAMVHDAYARAIRPVHTTNDGDTIFTVATGEIAPDLTAGDSQAIVDTVGVLGTHAMEQAIRSAVMHAEPLCGVPATL</sequence>
<dbReference type="SUPFAM" id="SSF56266">
    <property type="entry name" value="DmpA/ArgJ-like"/>
    <property type="match status" value="1"/>
</dbReference>
<evidence type="ECO:0000313" key="3">
    <source>
        <dbReference type="EMBL" id="HIR00899.1"/>
    </source>
</evidence>
<dbReference type="PANTHER" id="PTHR36512">
    <property type="entry name" value="D-AMINOPEPTIDASE"/>
    <property type="match status" value="1"/>
</dbReference>
<dbReference type="AlphaFoldDB" id="A0A9D0ZZB1"/>
<dbReference type="Gene3D" id="3.60.70.12">
    <property type="entry name" value="L-amino peptidase D-ALA esterase/amidase"/>
    <property type="match status" value="1"/>
</dbReference>
<comment type="similarity">
    <text evidence="1">Belongs to the peptidase S58 family.</text>
</comment>
<comment type="caution">
    <text evidence="3">The sequence shown here is derived from an EMBL/GenBank/DDBJ whole genome shotgun (WGS) entry which is preliminary data.</text>
</comment>
<organism evidence="3 4">
    <name type="scientific">Candidatus Aveggerthella stercoripullorum</name>
    <dbReference type="NCBI Taxonomy" id="2840688"/>
    <lineage>
        <taxon>Bacteria</taxon>
        <taxon>Bacillati</taxon>
        <taxon>Actinomycetota</taxon>
        <taxon>Coriobacteriia</taxon>
        <taxon>Eggerthellales</taxon>
        <taxon>Eggerthellaceae</taxon>
        <taxon>Eggerthellaceae incertae sedis</taxon>
        <taxon>Candidatus Aveggerthella</taxon>
    </lineage>
</organism>
<feature type="region of interest" description="Disordered" evidence="2">
    <location>
        <begin position="73"/>
        <end position="104"/>
    </location>
</feature>
<dbReference type="InterPro" id="IPR005321">
    <property type="entry name" value="Peptidase_S58_DmpA"/>
</dbReference>
<proteinExistence type="inferred from homology"/>
<evidence type="ECO:0000313" key="4">
    <source>
        <dbReference type="Proteomes" id="UP000824261"/>
    </source>
</evidence>
<reference evidence="3" key="2">
    <citation type="journal article" date="2021" name="PeerJ">
        <title>Extensive microbial diversity within the chicken gut microbiome revealed by metagenomics and culture.</title>
        <authorList>
            <person name="Gilroy R."/>
            <person name="Ravi A."/>
            <person name="Getino M."/>
            <person name="Pursley I."/>
            <person name="Horton D.L."/>
            <person name="Alikhan N.F."/>
            <person name="Baker D."/>
            <person name="Gharbi K."/>
            <person name="Hall N."/>
            <person name="Watson M."/>
            <person name="Adriaenssens E.M."/>
            <person name="Foster-Nyarko E."/>
            <person name="Jarju S."/>
            <person name="Secka A."/>
            <person name="Antonio M."/>
            <person name="Oren A."/>
            <person name="Chaudhuri R.R."/>
            <person name="La Ragione R."/>
            <person name="Hildebrand F."/>
            <person name="Pallen M.J."/>
        </authorList>
    </citation>
    <scope>NUCLEOTIDE SEQUENCE</scope>
    <source>
        <strain evidence="3">ChiGjej1B1-2707</strain>
    </source>
</reference>
<reference evidence="3" key="1">
    <citation type="submission" date="2020-10" db="EMBL/GenBank/DDBJ databases">
        <authorList>
            <person name="Gilroy R."/>
        </authorList>
    </citation>
    <scope>NUCLEOTIDE SEQUENCE</scope>
    <source>
        <strain evidence="3">ChiGjej1B1-2707</strain>
    </source>
</reference>
<dbReference type="GO" id="GO:0004177">
    <property type="term" value="F:aminopeptidase activity"/>
    <property type="evidence" value="ECO:0007669"/>
    <property type="project" value="TreeGrafter"/>
</dbReference>
<dbReference type="InterPro" id="IPR016117">
    <property type="entry name" value="ArgJ-like_dom_sf"/>
</dbReference>
<accession>A0A9D0ZZB1</accession>
<dbReference type="PANTHER" id="PTHR36512:SF3">
    <property type="entry name" value="BLR5678 PROTEIN"/>
    <property type="match status" value="1"/>
</dbReference>
<gene>
    <name evidence="3" type="ORF">IAA69_01270</name>
</gene>
<evidence type="ECO:0000256" key="2">
    <source>
        <dbReference type="SAM" id="MobiDB-lite"/>
    </source>
</evidence>